<proteinExistence type="predicted"/>
<protein>
    <submittedName>
        <fullName evidence="3">Uncharacterized protein</fullName>
    </submittedName>
</protein>
<organism evidence="3 4">
    <name type="scientific">Perkinsus olseni</name>
    <name type="common">Perkinsus atlanticus</name>
    <dbReference type="NCBI Taxonomy" id="32597"/>
    <lineage>
        <taxon>Eukaryota</taxon>
        <taxon>Sar</taxon>
        <taxon>Alveolata</taxon>
        <taxon>Perkinsozoa</taxon>
        <taxon>Perkinsea</taxon>
        <taxon>Perkinsida</taxon>
        <taxon>Perkinsidae</taxon>
        <taxon>Perkinsus</taxon>
    </lineage>
</organism>
<feature type="non-terminal residue" evidence="3">
    <location>
        <position position="169"/>
    </location>
</feature>
<gene>
    <name evidence="3" type="ORF">FOZ63_027182</name>
</gene>
<feature type="compositionally biased region" description="Polar residues" evidence="1">
    <location>
        <begin position="112"/>
        <end position="124"/>
    </location>
</feature>
<name>A0A7J6SI07_PEROL</name>
<accession>A0A7J6SI07</accession>
<sequence length="169" mass="17828">SLITTSRMTTLFLVLLSALLSGACASIFQDYTLPGDEQYWKLYGTSTTAPPTTTPTTAPTTSAESALEELLGSLVIPDYRTVSTTVKPLSIEQQLQSLEVLPYRGFSTAAPNTSSPLPAVASTSTPPPGNLRGGELTSYSGAASDGLEENGRQAHVAAGDYNIVKYDYD</sequence>
<evidence type="ECO:0000256" key="1">
    <source>
        <dbReference type="SAM" id="MobiDB-lite"/>
    </source>
</evidence>
<feature type="region of interest" description="Disordered" evidence="1">
    <location>
        <begin position="112"/>
        <end position="146"/>
    </location>
</feature>
<evidence type="ECO:0000313" key="3">
    <source>
        <dbReference type="EMBL" id="KAF4731996.1"/>
    </source>
</evidence>
<feature type="signal peptide" evidence="2">
    <location>
        <begin position="1"/>
        <end position="25"/>
    </location>
</feature>
<evidence type="ECO:0000313" key="4">
    <source>
        <dbReference type="Proteomes" id="UP000553632"/>
    </source>
</evidence>
<evidence type="ECO:0000256" key="2">
    <source>
        <dbReference type="SAM" id="SignalP"/>
    </source>
</evidence>
<keyword evidence="4" id="KW-1185">Reference proteome</keyword>
<dbReference type="AlphaFoldDB" id="A0A7J6SI07"/>
<comment type="caution">
    <text evidence="3">The sequence shown here is derived from an EMBL/GenBank/DDBJ whole genome shotgun (WGS) entry which is preliminary data.</text>
</comment>
<feature type="chain" id="PRO_5029529932" evidence="2">
    <location>
        <begin position="26"/>
        <end position="169"/>
    </location>
</feature>
<dbReference type="Proteomes" id="UP000553632">
    <property type="component" value="Unassembled WGS sequence"/>
</dbReference>
<dbReference type="EMBL" id="JABANO010018350">
    <property type="protein sequence ID" value="KAF4731996.1"/>
    <property type="molecule type" value="Genomic_DNA"/>
</dbReference>
<keyword evidence="2" id="KW-0732">Signal</keyword>
<reference evidence="3 4" key="1">
    <citation type="submission" date="2020-04" db="EMBL/GenBank/DDBJ databases">
        <title>Perkinsus olseni comparative genomics.</title>
        <authorList>
            <person name="Bogema D.R."/>
        </authorList>
    </citation>
    <scope>NUCLEOTIDE SEQUENCE [LARGE SCALE GENOMIC DNA]</scope>
    <source>
        <strain evidence="3 4">ATCC PRA-207</strain>
    </source>
</reference>